<sequence>MMEKKPKCQIARTKPSVENVIPYNQFKKTQPRFNGNFSSLINDEEYIILFGGGRDLVLGSLTPCASSHLTNQASSQDPSEYGTDLFVLNSCIVIWFNGLGYGLEIPYSSVLYHASRRLPEGRDGLRLEVLLTLERDEVLDMLYQSLAPKTSDIGADEDEAHNLAFSMQSVELTIRPAYSIYDRHYNNEIETLFTFENFGVNRGDDLVNNCNEALAVCMDLHGTDAGDQDQEQEQDLGLGLEGALDSNATYSGLGDTVHGPPVFQNDGLADDLDGDLVMDNVVSRGGPEASMSMEFYANQNLTGTKNARDE</sequence>
<evidence type="ECO:0000256" key="2">
    <source>
        <dbReference type="ARBA" id="ARBA00004496"/>
    </source>
</evidence>
<dbReference type="InterPro" id="IPR039924">
    <property type="entry name" value="ICln/Lot5/Saf5"/>
</dbReference>
<evidence type="ECO:0000313" key="8">
    <source>
        <dbReference type="Proteomes" id="UP001162090"/>
    </source>
</evidence>
<dbReference type="AlphaFoldDB" id="A0AA35NJB2"/>
<comment type="similarity">
    <text evidence="3">Belongs to the LOT5 family.</text>
</comment>
<name>A0AA35NJB2_SACUV</name>
<evidence type="ECO:0000256" key="3">
    <source>
        <dbReference type="ARBA" id="ARBA00006172"/>
    </source>
</evidence>
<evidence type="ECO:0000256" key="5">
    <source>
        <dbReference type="ARBA" id="ARBA00022490"/>
    </source>
</evidence>
<dbReference type="GO" id="GO:0005829">
    <property type="term" value="C:cytosol"/>
    <property type="evidence" value="ECO:0007669"/>
    <property type="project" value="TreeGrafter"/>
</dbReference>
<keyword evidence="6" id="KW-0539">Nucleus</keyword>
<dbReference type="GO" id="GO:0005681">
    <property type="term" value="C:spliceosomal complex"/>
    <property type="evidence" value="ECO:0007669"/>
    <property type="project" value="TreeGrafter"/>
</dbReference>
<keyword evidence="5" id="KW-0963">Cytoplasm</keyword>
<dbReference type="Proteomes" id="UP001162090">
    <property type="component" value="Chromosome 11"/>
</dbReference>
<evidence type="ECO:0000256" key="4">
    <source>
        <dbReference type="ARBA" id="ARBA00015935"/>
    </source>
</evidence>
<evidence type="ECO:0000256" key="1">
    <source>
        <dbReference type="ARBA" id="ARBA00004123"/>
    </source>
</evidence>
<gene>
    <name evidence="7" type="primary">SUVC11G0350</name>
    <name evidence="7" type="ORF">SUVC_11G0350</name>
</gene>
<evidence type="ECO:0000256" key="6">
    <source>
        <dbReference type="ARBA" id="ARBA00023242"/>
    </source>
</evidence>
<accession>A0AA35NJB2</accession>
<evidence type="ECO:0000313" key="7">
    <source>
        <dbReference type="EMBL" id="CAI4044793.1"/>
    </source>
</evidence>
<dbReference type="PANTHER" id="PTHR21399">
    <property type="entry name" value="CHLORIDE CONDUCTANCE REGULATORY PROTEIN ICLN"/>
    <property type="match status" value="1"/>
</dbReference>
<dbReference type="GO" id="GO:0034715">
    <property type="term" value="C:pICln-Sm protein complex"/>
    <property type="evidence" value="ECO:0007669"/>
    <property type="project" value="TreeGrafter"/>
</dbReference>
<organism evidence="7 8">
    <name type="scientific">Saccharomyces uvarum</name>
    <name type="common">Yeast</name>
    <name type="synonym">Saccharomyces bayanus var. uvarum</name>
    <dbReference type="NCBI Taxonomy" id="230603"/>
    <lineage>
        <taxon>Eukaryota</taxon>
        <taxon>Fungi</taxon>
        <taxon>Dikarya</taxon>
        <taxon>Ascomycota</taxon>
        <taxon>Saccharomycotina</taxon>
        <taxon>Saccharomycetes</taxon>
        <taxon>Saccharomycetales</taxon>
        <taxon>Saccharomycetaceae</taxon>
        <taxon>Saccharomyces</taxon>
    </lineage>
</organism>
<protein>
    <recommendedName>
        <fullName evidence="4">Protein LOT5</fullName>
    </recommendedName>
</protein>
<reference evidence="7" key="1">
    <citation type="submission" date="2022-10" db="EMBL/GenBank/DDBJ databases">
        <authorList>
            <person name="Byrne P K."/>
        </authorList>
    </citation>
    <scope>NUCLEOTIDE SEQUENCE</scope>
    <source>
        <strain evidence="7">CBS7001</strain>
    </source>
</reference>
<dbReference type="GO" id="GO:0045292">
    <property type="term" value="P:mRNA cis splicing, via spliceosome"/>
    <property type="evidence" value="ECO:0007669"/>
    <property type="project" value="TreeGrafter"/>
</dbReference>
<comment type="subcellular location">
    <subcellularLocation>
        <location evidence="2">Cytoplasm</location>
    </subcellularLocation>
    <subcellularLocation>
        <location evidence="1">Nucleus</location>
    </subcellularLocation>
</comment>
<dbReference type="PANTHER" id="PTHR21399:SF0">
    <property type="entry name" value="METHYLOSOME SUBUNIT PICLN"/>
    <property type="match status" value="1"/>
</dbReference>
<dbReference type="EMBL" id="OX365922">
    <property type="protein sequence ID" value="CAI4044793.1"/>
    <property type="molecule type" value="Genomic_DNA"/>
</dbReference>
<dbReference type="Pfam" id="PF03517">
    <property type="entry name" value="Voldacs"/>
    <property type="match status" value="1"/>
</dbReference>
<dbReference type="GO" id="GO:0000387">
    <property type="term" value="P:spliceosomal snRNP assembly"/>
    <property type="evidence" value="ECO:0007669"/>
    <property type="project" value="TreeGrafter"/>
</dbReference>
<proteinExistence type="inferred from homology"/>